<dbReference type="EMBL" id="NKYI01000005">
    <property type="protein sequence ID" value="PIK93794.1"/>
    <property type="molecule type" value="Genomic_DNA"/>
</dbReference>
<evidence type="ECO:0000313" key="2">
    <source>
        <dbReference type="Proteomes" id="UP000229713"/>
    </source>
</evidence>
<proteinExistence type="predicted"/>
<reference evidence="1 2" key="1">
    <citation type="submission" date="2017-07" db="EMBL/GenBank/DDBJ databases">
        <title>Raoultella ornithinolytica strain HH3 draft genome.</title>
        <authorList>
            <person name="Duceppe M.-O."/>
            <person name="Huang H."/>
            <person name="Phipps-Todd B."/>
        </authorList>
    </citation>
    <scope>NUCLEOTIDE SEQUENCE [LARGE SCALE GENOMIC DNA]</scope>
    <source>
        <strain evidence="1 2">HH3</strain>
    </source>
</reference>
<dbReference type="AlphaFoldDB" id="A0A855F5N6"/>
<evidence type="ECO:0000313" key="1">
    <source>
        <dbReference type="EMBL" id="PIK93794.1"/>
    </source>
</evidence>
<organism evidence="1 2">
    <name type="scientific">Raoultella ornithinolytica</name>
    <name type="common">Klebsiella ornithinolytica</name>
    <dbReference type="NCBI Taxonomy" id="54291"/>
    <lineage>
        <taxon>Bacteria</taxon>
        <taxon>Pseudomonadati</taxon>
        <taxon>Pseudomonadota</taxon>
        <taxon>Gammaproteobacteria</taxon>
        <taxon>Enterobacterales</taxon>
        <taxon>Enterobacteriaceae</taxon>
        <taxon>Klebsiella/Raoultella group</taxon>
        <taxon>Raoultella</taxon>
    </lineage>
</organism>
<accession>A0A855F5N6</accession>
<comment type="caution">
    <text evidence="1">The sequence shown here is derived from an EMBL/GenBank/DDBJ whole genome shotgun (WGS) entry which is preliminary data.</text>
</comment>
<protein>
    <submittedName>
        <fullName evidence="1">Uncharacterized protein</fullName>
    </submittedName>
</protein>
<dbReference type="Proteomes" id="UP000229713">
    <property type="component" value="Unassembled WGS sequence"/>
</dbReference>
<sequence>MTEAWSMSQASTSHAISKKYTQIIERHNLNLLAAACAQDHLLFEVRGNAQ</sequence>
<name>A0A855F5N6_RAOOR</name>
<gene>
    <name evidence="1" type="ORF">CFY86_01290</name>
</gene>